<accession>A0ABS5R2S6</accession>
<comment type="caution">
    <text evidence="1">The sequence shown here is derived from an EMBL/GenBank/DDBJ whole genome shotgun (WGS) entry which is preliminary data.</text>
</comment>
<dbReference type="Proteomes" id="UP001519504">
    <property type="component" value="Unassembled WGS sequence"/>
</dbReference>
<gene>
    <name evidence="1" type="ORF">G6R29_04950</name>
</gene>
<sequence length="135" mass="15985">MKNTKKIKESSFRSYELEFPLFNFTFLTSMKRYDLNRQENDSVSKILLKKLMMLSQLPIDKLIALRRESGLEVISENQVKRDVIPNVFSESGRYEECFNGLFVLRLGKSGRLLLKRRHEVFYVIAVDTHFDLYSH</sequence>
<name>A0ABS5R2S6_9LACO</name>
<keyword evidence="2" id="KW-1185">Reference proteome</keyword>
<reference evidence="1 2" key="1">
    <citation type="submission" date="2020-02" db="EMBL/GenBank/DDBJ databases">
        <title>Fructobacillus sp. isolated from paper mulberry of Taiwan.</title>
        <authorList>
            <person name="Lin S.-T."/>
        </authorList>
    </citation>
    <scope>NUCLEOTIDE SEQUENCE [LARGE SCALE GENOMIC DNA]</scope>
    <source>
        <strain evidence="1 2">M2-14</strain>
    </source>
</reference>
<proteinExistence type="predicted"/>
<dbReference type="EMBL" id="JAAMFK010000006">
    <property type="protein sequence ID" value="MBS9338971.1"/>
    <property type="molecule type" value="Genomic_DNA"/>
</dbReference>
<evidence type="ECO:0000313" key="2">
    <source>
        <dbReference type="Proteomes" id="UP001519504"/>
    </source>
</evidence>
<organism evidence="1 2">
    <name type="scientific">Fructobacillus broussonetiae</name>
    <dbReference type="NCBI Taxonomy" id="2713173"/>
    <lineage>
        <taxon>Bacteria</taxon>
        <taxon>Bacillati</taxon>
        <taxon>Bacillota</taxon>
        <taxon>Bacilli</taxon>
        <taxon>Lactobacillales</taxon>
        <taxon>Lactobacillaceae</taxon>
        <taxon>Fructobacillus</taxon>
    </lineage>
</organism>
<dbReference type="RefSeq" id="WP_213809256.1">
    <property type="nucleotide sequence ID" value="NZ_JAAMFK010000006.1"/>
</dbReference>
<protein>
    <submittedName>
        <fullName evidence="1">Uncharacterized protein</fullName>
    </submittedName>
</protein>
<evidence type="ECO:0000313" key="1">
    <source>
        <dbReference type="EMBL" id="MBS9338971.1"/>
    </source>
</evidence>